<dbReference type="AlphaFoldDB" id="A0A425Y0E7"/>
<accession>A0A425Y0E7</accession>
<dbReference type="OrthoDB" id="1495718at2"/>
<sequence length="573" mass="66772">MNRNLFLLFLLLQSTFIFTSESKAEPIFHQVNDSLYIDHQDLGAFNSTPATSSKTIERDSIQIKAKTFPKYYYSIAHNQSDLNRYFNFSIKTTKFNDPLGHIDNISFKYLLGELEIEAKSKEDKNVDKAVNTLLDYVKNDSIRNMVNYLKSYIEHRQTEDALRELTKKIELENLRTAQIDSLSKDEKFELEDDARKYTDLFNYIEKDSVHQWIREISRDSVSFAVKNAMNDSLAFWINNGKSDFKRFWLKKNKRDSIGIWLQNTPSKGIRILYDDDIYQESVKNTKRKGAKVRLEERLSPDGFKLAKLKKYRRYVDIWKFGTIIKLDFNQGHVSKGWAEGGESSISALAGVKSFAKYQKNKTTWESTIDMQYGLLKSGDNEFRKNQDKLELNTKFGHLAFGKWYYTSMFNLRTQFVRGYNYPANEDRKLISTFFAPAYILGSMGLDYKPKKDFSILLSPFTAKYTIVSDTANIDQTAFGIDADKKVKKEVGAYMKLLHKWKITKDISMENKLEFYSSYTNTPKNVDIDWQFILNLPINQYLTTTISTYLISDDDTGSKIQFKENLAVGVRYQF</sequence>
<evidence type="ECO:0000256" key="1">
    <source>
        <dbReference type="SAM" id="SignalP"/>
    </source>
</evidence>
<gene>
    <name evidence="2" type="ORF">DWB61_10810</name>
</gene>
<protein>
    <submittedName>
        <fullName evidence="2">DUF3078 domain-containing protein</fullName>
    </submittedName>
</protein>
<keyword evidence="1" id="KW-0732">Signal</keyword>
<comment type="caution">
    <text evidence="2">The sequence shown here is derived from an EMBL/GenBank/DDBJ whole genome shotgun (WGS) entry which is preliminary data.</text>
</comment>
<evidence type="ECO:0000313" key="2">
    <source>
        <dbReference type="EMBL" id="RRG21218.1"/>
    </source>
</evidence>
<dbReference type="InterPro" id="IPR021428">
    <property type="entry name" value="DUF3078"/>
</dbReference>
<feature type="chain" id="PRO_5019005043" evidence="1">
    <location>
        <begin position="20"/>
        <end position="573"/>
    </location>
</feature>
<dbReference type="Pfam" id="PF11276">
    <property type="entry name" value="DUF3078"/>
    <property type="match status" value="1"/>
</dbReference>
<proteinExistence type="predicted"/>
<keyword evidence="3" id="KW-1185">Reference proteome</keyword>
<evidence type="ECO:0000313" key="3">
    <source>
        <dbReference type="Proteomes" id="UP000285794"/>
    </source>
</evidence>
<organism evidence="2 3">
    <name type="scientific">Ancylomarina euxinus</name>
    <dbReference type="NCBI Taxonomy" id="2283627"/>
    <lineage>
        <taxon>Bacteria</taxon>
        <taxon>Pseudomonadati</taxon>
        <taxon>Bacteroidota</taxon>
        <taxon>Bacteroidia</taxon>
        <taxon>Marinilabiliales</taxon>
        <taxon>Marinifilaceae</taxon>
        <taxon>Ancylomarina</taxon>
    </lineage>
</organism>
<reference evidence="2 3" key="1">
    <citation type="submission" date="2018-07" db="EMBL/GenBank/DDBJ databases">
        <title>Draft genome sequence of Ancylomarina sp. M1P.</title>
        <authorList>
            <person name="Yadav S."/>
            <person name="Villanueva L."/>
            <person name="Damste J.S.S."/>
        </authorList>
    </citation>
    <scope>NUCLEOTIDE SEQUENCE [LARGE SCALE GENOMIC DNA]</scope>
    <source>
        <strain evidence="2 3">M1P</strain>
    </source>
</reference>
<dbReference type="RefSeq" id="WP_125030910.1">
    <property type="nucleotide sequence ID" value="NZ_JAPXVP010000008.1"/>
</dbReference>
<name>A0A425Y0E7_9BACT</name>
<dbReference type="Proteomes" id="UP000285794">
    <property type="component" value="Unassembled WGS sequence"/>
</dbReference>
<dbReference type="EMBL" id="QQWG01000009">
    <property type="protein sequence ID" value="RRG21218.1"/>
    <property type="molecule type" value="Genomic_DNA"/>
</dbReference>
<feature type="signal peptide" evidence="1">
    <location>
        <begin position="1"/>
        <end position="19"/>
    </location>
</feature>